<dbReference type="SUPFAM" id="SSF50465">
    <property type="entry name" value="EF-Tu/eEF-1alpha/eIF2-gamma C-terminal domain"/>
    <property type="match status" value="1"/>
</dbReference>
<dbReference type="HAMAP" id="MF_00062">
    <property type="entry name" value="Sulf_adenylyltr_sub1"/>
    <property type="match status" value="1"/>
</dbReference>
<dbReference type="InterPro" id="IPR054696">
    <property type="entry name" value="GTP-eEF1A_C"/>
</dbReference>
<dbReference type="InterPro" id="IPR009000">
    <property type="entry name" value="Transl_B-barrel_sf"/>
</dbReference>
<dbReference type="NCBIfam" id="NF003013">
    <property type="entry name" value="PRK03846.1"/>
    <property type="match status" value="1"/>
</dbReference>
<name>A0ABX1PR31_9RHOO</name>
<keyword evidence="10" id="KW-0511">Multifunctional enzyme</keyword>
<comment type="function">
    <text evidence="2">APS kinase catalyzes the synthesis of activated sulfate.</text>
</comment>
<evidence type="ECO:0000256" key="3">
    <source>
        <dbReference type="ARBA" id="ARBA00005438"/>
    </source>
</evidence>
<evidence type="ECO:0000256" key="9">
    <source>
        <dbReference type="ARBA" id="ARBA00023134"/>
    </source>
</evidence>
<proteinExistence type="inferred from homology"/>
<dbReference type="PANTHER" id="PTHR23115">
    <property type="entry name" value="TRANSLATION FACTOR"/>
    <property type="match status" value="1"/>
</dbReference>
<dbReference type="SUPFAM" id="SSF52540">
    <property type="entry name" value="P-loop containing nucleoside triphosphate hydrolases"/>
    <property type="match status" value="2"/>
</dbReference>
<dbReference type="InterPro" id="IPR044139">
    <property type="entry name" value="CysN_NoDQ_III"/>
</dbReference>
<keyword evidence="13" id="KW-0597">Phosphoprotein</keyword>
<evidence type="ECO:0000256" key="4">
    <source>
        <dbReference type="ARBA" id="ARBA00007237"/>
    </source>
</evidence>
<evidence type="ECO:0000256" key="1">
    <source>
        <dbReference type="ARBA" id="ARBA00001823"/>
    </source>
</evidence>
<comment type="similarity">
    <text evidence="4">In the N-terminal section; belongs to the TRAFAC class translation factor GTPase superfamily. Classic translation factor GTPase family. CysN/NodQ subfamily.</text>
</comment>
<feature type="binding site" evidence="12">
    <location>
        <begin position="110"/>
        <end position="114"/>
    </location>
    <ligand>
        <name>GTP</name>
        <dbReference type="ChEBI" id="CHEBI:37565"/>
    </ligand>
</feature>
<dbReference type="Pfam" id="PF01583">
    <property type="entry name" value="APS_kinase"/>
    <property type="match status" value="1"/>
</dbReference>
<evidence type="ECO:0000256" key="6">
    <source>
        <dbReference type="ARBA" id="ARBA00022695"/>
    </source>
</evidence>
<feature type="domain" description="Tr-type G" evidence="14">
    <location>
        <begin position="22"/>
        <end position="243"/>
    </location>
</feature>
<dbReference type="InterPro" id="IPR002891">
    <property type="entry name" value="APS"/>
</dbReference>
<dbReference type="InterPro" id="IPR044138">
    <property type="entry name" value="CysN_II"/>
</dbReference>
<keyword evidence="9 12" id="KW-0342">GTP-binding</keyword>
<comment type="function">
    <text evidence="12">With CysD forms the ATP sulfurylase (ATPS) that catalyzes the adenylation of sulfate producing adenosine 5'-phosphosulfate (APS) and diphosphate, the first enzymatic step in sulfur assimilation pathway. APS synthesis involves the formation of a high-energy phosphoric-sulfuric acid anhydride bond driven by GTP hydrolysis by CysN coupled to ATP hydrolysis by CysD.</text>
</comment>
<comment type="similarity">
    <text evidence="13">Belongs to the APS kinase family.</text>
</comment>
<keyword evidence="16" id="KW-1185">Reference proteome</keyword>
<organism evidence="15 16">
    <name type="scientific">Aromatoleum anaerobium</name>
    <dbReference type="NCBI Taxonomy" id="182180"/>
    <lineage>
        <taxon>Bacteria</taxon>
        <taxon>Pseudomonadati</taxon>
        <taxon>Pseudomonadota</taxon>
        <taxon>Betaproteobacteria</taxon>
        <taxon>Rhodocyclales</taxon>
        <taxon>Rhodocyclaceae</taxon>
        <taxon>Aromatoleum</taxon>
    </lineage>
</organism>
<evidence type="ECO:0000256" key="8">
    <source>
        <dbReference type="ARBA" id="ARBA00022840"/>
    </source>
</evidence>
<comment type="similarity">
    <text evidence="12">Belongs to the TRAFAC class translation factor GTPase superfamily. Classic translation factor GTPase family. CysN/NodQ subfamily.</text>
</comment>
<keyword evidence="7 12" id="KW-0547">Nucleotide-binding</keyword>
<dbReference type="SUPFAM" id="SSF50447">
    <property type="entry name" value="Translation proteins"/>
    <property type="match status" value="1"/>
</dbReference>
<dbReference type="InterPro" id="IPR050100">
    <property type="entry name" value="TRAFAC_GTPase_members"/>
</dbReference>
<evidence type="ECO:0000256" key="12">
    <source>
        <dbReference type="HAMAP-Rule" id="MF_00062"/>
    </source>
</evidence>
<dbReference type="NCBIfam" id="TIGR00455">
    <property type="entry name" value="apsK"/>
    <property type="match status" value="1"/>
</dbReference>
<keyword evidence="8 12" id="KW-0067">ATP-binding</keyword>
<evidence type="ECO:0000256" key="11">
    <source>
        <dbReference type="ARBA" id="ARBA00049370"/>
    </source>
</evidence>
<keyword evidence="6 12" id="KW-0548">Nucleotidyltransferase</keyword>
<dbReference type="EC" id="2.7.1.25" evidence="13"/>
<dbReference type="InterPro" id="IPR009001">
    <property type="entry name" value="Transl_elong_EF1A/Init_IF2_C"/>
</dbReference>
<dbReference type="Pfam" id="PF03144">
    <property type="entry name" value="GTP_EFTU_D2"/>
    <property type="match status" value="1"/>
</dbReference>
<dbReference type="InterPro" id="IPR004161">
    <property type="entry name" value="EFTu-like_2"/>
</dbReference>
<comment type="catalytic activity">
    <reaction evidence="11 12">
        <text>sulfate + ATP + H(+) = adenosine 5'-phosphosulfate + diphosphate</text>
        <dbReference type="Rhea" id="RHEA:18133"/>
        <dbReference type="ChEBI" id="CHEBI:15378"/>
        <dbReference type="ChEBI" id="CHEBI:16189"/>
        <dbReference type="ChEBI" id="CHEBI:30616"/>
        <dbReference type="ChEBI" id="CHEBI:33019"/>
        <dbReference type="ChEBI" id="CHEBI:58243"/>
        <dbReference type="EC" id="2.7.7.4"/>
    </reaction>
</comment>
<dbReference type="CDD" id="cd03695">
    <property type="entry name" value="CysN_NodQ_II"/>
    <property type="match status" value="1"/>
</dbReference>
<dbReference type="PROSITE" id="PS51722">
    <property type="entry name" value="G_TR_2"/>
    <property type="match status" value="1"/>
</dbReference>
<dbReference type="PROSITE" id="PS00301">
    <property type="entry name" value="G_TR_1"/>
    <property type="match status" value="1"/>
</dbReference>
<evidence type="ECO:0000259" key="14">
    <source>
        <dbReference type="PROSITE" id="PS51722"/>
    </source>
</evidence>
<comment type="caution">
    <text evidence="15">The sequence shown here is derived from an EMBL/GenBank/DDBJ whole genome shotgun (WGS) entry which is preliminary data.</text>
</comment>
<comment type="catalytic activity">
    <reaction evidence="1 13">
        <text>adenosine 5'-phosphosulfate + ATP = 3'-phosphoadenylyl sulfate + ADP + H(+)</text>
        <dbReference type="Rhea" id="RHEA:24152"/>
        <dbReference type="ChEBI" id="CHEBI:15378"/>
        <dbReference type="ChEBI" id="CHEBI:30616"/>
        <dbReference type="ChEBI" id="CHEBI:58243"/>
        <dbReference type="ChEBI" id="CHEBI:58339"/>
        <dbReference type="ChEBI" id="CHEBI:456216"/>
        <dbReference type="EC" id="2.7.1.25"/>
    </reaction>
</comment>
<evidence type="ECO:0000313" key="16">
    <source>
        <dbReference type="Proteomes" id="UP000615989"/>
    </source>
</evidence>
<feature type="binding site" evidence="12">
    <location>
        <begin position="31"/>
        <end position="38"/>
    </location>
    <ligand>
        <name>GTP</name>
        <dbReference type="ChEBI" id="CHEBI:37565"/>
    </ligand>
</feature>
<feature type="active site" description="Phosphoserine intermediate" evidence="13">
    <location>
        <position position="542"/>
    </location>
</feature>
<keyword evidence="5 12" id="KW-0808">Transferase</keyword>
<comment type="similarity">
    <text evidence="3">In the C-terminal section; belongs to the APS kinase family.</text>
</comment>
<dbReference type="GO" id="GO:0004781">
    <property type="term" value="F:sulfate adenylyltransferase (ATP) activity"/>
    <property type="evidence" value="ECO:0007669"/>
    <property type="project" value="UniProtKB-EC"/>
</dbReference>
<evidence type="ECO:0000313" key="15">
    <source>
        <dbReference type="EMBL" id="NMG27075.1"/>
    </source>
</evidence>
<comment type="subunit">
    <text evidence="12">Heterodimer composed of CysD, the smaller subunit, and CysN.</text>
</comment>
<evidence type="ECO:0000256" key="2">
    <source>
        <dbReference type="ARBA" id="ARBA00002357"/>
    </source>
</evidence>
<evidence type="ECO:0000256" key="7">
    <source>
        <dbReference type="ARBA" id="ARBA00022741"/>
    </source>
</evidence>
<dbReference type="InterPro" id="IPR031157">
    <property type="entry name" value="G_TR_CS"/>
</dbReference>
<dbReference type="Pfam" id="PF00009">
    <property type="entry name" value="GTP_EFTU"/>
    <property type="match status" value="1"/>
</dbReference>
<dbReference type="EMBL" id="WTVG01000130">
    <property type="protein sequence ID" value="NMG27075.1"/>
    <property type="molecule type" value="Genomic_DNA"/>
</dbReference>
<dbReference type="Gene3D" id="3.40.50.300">
    <property type="entry name" value="P-loop containing nucleotide triphosphate hydrolases"/>
    <property type="match status" value="2"/>
</dbReference>
<evidence type="ECO:0000256" key="13">
    <source>
        <dbReference type="HAMAP-Rule" id="MF_00065"/>
    </source>
</evidence>
<dbReference type="InterPro" id="IPR000795">
    <property type="entry name" value="T_Tr_GTP-bd_dom"/>
</dbReference>
<dbReference type="EC" id="2.7.7.4" evidence="12"/>
<comment type="function">
    <text evidence="13">Catalyzes the synthesis of activated sulfate.</text>
</comment>
<comment type="pathway">
    <text evidence="12">Sulfur metabolism; hydrogen sulfide biosynthesis; sulfite from sulfate: step 1/3.</text>
</comment>
<keyword evidence="13" id="KW-0418">Kinase</keyword>
<evidence type="ECO:0000256" key="5">
    <source>
        <dbReference type="ARBA" id="ARBA00022679"/>
    </source>
</evidence>
<accession>A0ABX1PR31</accession>
<sequence>MAHISDLIATDIEQYLKAHETKSLLRFITCGSVDDGKSTLIGRLLYESKMLFEDQLAAVEADSKKYGTQGDAIDFALLVDGLAAEREQGITIDVAYRFFSTDKRKFIVADTPGHEQYTRNMVTGASTADAAILMVDARKGILTQTRRHSYLISLLGIRHVVVAVNKMDLVDYSEKVYRQIVQDYRVFAAQLGLADVTFIPMSAFKGDNITGPSEAMPWYRGTTLMGYLETVEVDDTRMQRTPFRLPVQWVNRPNLDFRGFAGTVASGVIAAGDRIRIQPSGKESTVARIVTRDGDLERAVAGQSVTLTLADEVDISRGDVISTVEAPAEVADQFECTITWMHDEPMLAGRPYLLKIGAKTVTATVTDIKYQVNVNTLEHVAAKTLELNAIGVCNLSLDRPVAFDPHRDNRDTGGFILIDRLSNSTVGAGLLHFALRRAHNIHLQHIDVDKAARAALKHQKSCMLWFTGLSGAGKSSIANLVEKKLHALGHHTYLLDGDNVRHGLNKDLGFTDADRVENIRRVAEVAKLMVDAGLVVLTAFISPFRSERQMARALVDEGEFVEIFVDTPLEVAEQRDVKGLYKKARRGELKNFTGIDSPYEAPENAEIRLETTRLSLEAAAEAVIAALRQRGIISN</sequence>
<dbReference type="NCBIfam" id="NF004035">
    <property type="entry name" value="PRK05506.1"/>
    <property type="match status" value="1"/>
</dbReference>
<dbReference type="PRINTS" id="PR00315">
    <property type="entry name" value="ELONGATNFCT"/>
</dbReference>
<evidence type="ECO:0000256" key="10">
    <source>
        <dbReference type="ARBA" id="ARBA00023268"/>
    </source>
</evidence>
<dbReference type="InterPro" id="IPR011779">
    <property type="entry name" value="SO4_adenylTrfase_lsu"/>
</dbReference>
<protein>
    <recommendedName>
        <fullName evidence="12 13">Multifunctional fusion protein</fullName>
    </recommendedName>
    <domain>
        <recommendedName>
            <fullName evidence="12">Sulfate adenylyltransferase subunit 1</fullName>
            <ecNumber evidence="12">2.7.7.4</ecNumber>
        </recommendedName>
        <alternativeName>
            <fullName evidence="12">ATP-sulfurylase large subunit</fullName>
        </alternativeName>
        <alternativeName>
            <fullName evidence="12">Sulfate adenylate transferase</fullName>
            <shortName evidence="12">SAT</shortName>
        </alternativeName>
    </domain>
    <domain>
        <recommendedName>
            <fullName evidence="13">Adenylyl-sulfate kinase</fullName>
            <ecNumber evidence="13">2.7.1.25</ecNumber>
        </recommendedName>
        <alternativeName>
            <fullName evidence="13">APS kinase</fullName>
        </alternativeName>
        <alternativeName>
            <fullName evidence="13">ATP adenosine-5'-phosphosulfate 3'-phosphotransferase</fullName>
        </alternativeName>
        <alternativeName>
            <fullName evidence="13">Adenosine-5'-phosphosulfate kinase</fullName>
        </alternativeName>
    </domain>
</protein>
<gene>
    <name evidence="12 15" type="primary">cysN</name>
    <name evidence="13" type="synonym">cysC</name>
    <name evidence="15" type="ORF">GO606_20730</name>
</gene>
<dbReference type="HAMAP" id="MF_00065">
    <property type="entry name" value="Adenylyl_sulf_kinase"/>
    <property type="match status" value="1"/>
</dbReference>
<dbReference type="CDD" id="cd02027">
    <property type="entry name" value="APSK"/>
    <property type="match status" value="1"/>
</dbReference>
<dbReference type="CDD" id="cd04095">
    <property type="entry name" value="CysN_NoDQ_III"/>
    <property type="match status" value="1"/>
</dbReference>
<dbReference type="Pfam" id="PF22594">
    <property type="entry name" value="GTP-eEF1A_C"/>
    <property type="match status" value="1"/>
</dbReference>
<dbReference type="InterPro" id="IPR027417">
    <property type="entry name" value="P-loop_NTPase"/>
</dbReference>
<dbReference type="InterPro" id="IPR059117">
    <property type="entry name" value="APS_kinase_dom"/>
</dbReference>
<feature type="binding site" evidence="12">
    <location>
        <begin position="165"/>
        <end position="168"/>
    </location>
    <ligand>
        <name>GTP</name>
        <dbReference type="ChEBI" id="CHEBI:37565"/>
    </ligand>
</feature>
<dbReference type="RefSeq" id="WP_169120704.1">
    <property type="nucleotide sequence ID" value="NZ_WTVG02000039.1"/>
</dbReference>
<feature type="binding site" evidence="13">
    <location>
        <begin position="468"/>
        <end position="475"/>
    </location>
    <ligand>
        <name>ATP</name>
        <dbReference type="ChEBI" id="CHEBI:30616"/>
    </ligand>
</feature>
<comment type="pathway">
    <text evidence="13">Sulfur metabolism; hydrogen sulfide biosynthesis; sulfite from sulfate: step 2/3.</text>
</comment>
<dbReference type="Proteomes" id="UP000615989">
    <property type="component" value="Unassembled WGS sequence"/>
</dbReference>
<dbReference type="Gene3D" id="2.40.30.10">
    <property type="entry name" value="Translation factors"/>
    <property type="match status" value="2"/>
</dbReference>
<dbReference type="CDD" id="cd04166">
    <property type="entry name" value="CysN_ATPS"/>
    <property type="match status" value="1"/>
</dbReference>
<dbReference type="InterPro" id="IPR041757">
    <property type="entry name" value="CysN_GTP-bd"/>
</dbReference>
<dbReference type="NCBIfam" id="TIGR02034">
    <property type="entry name" value="CysN"/>
    <property type="match status" value="1"/>
</dbReference>
<reference evidence="15" key="1">
    <citation type="submission" date="2019-12" db="EMBL/GenBank/DDBJ databases">
        <title>Comparative genomics gives insights into the taxonomy of the Azoarcus-Aromatoleum group and reveals separate origins of nif in the plant-associated Azoarcus and non-plant-associated Aromatoleum sub-groups.</title>
        <authorList>
            <person name="Lafos M."/>
            <person name="Maluk M."/>
            <person name="Batista M."/>
            <person name="Junghare M."/>
            <person name="Carmona M."/>
            <person name="Faoro H."/>
            <person name="Cruz L.M."/>
            <person name="Battistoni F."/>
            <person name="De Souza E."/>
            <person name="Pedrosa F."/>
            <person name="Chen W.-M."/>
            <person name="Poole P.S."/>
            <person name="Dixon R.A."/>
            <person name="James E.K."/>
        </authorList>
    </citation>
    <scope>NUCLEOTIDE SEQUENCE</scope>
    <source>
        <strain evidence="15">LuFRes1</strain>
    </source>
</reference>
<dbReference type="NCBIfam" id="NF003478">
    <property type="entry name" value="PRK05124.1"/>
    <property type="match status" value="1"/>
</dbReference>